<comment type="caution">
    <text evidence="1">The sequence shown here is derived from an EMBL/GenBank/DDBJ whole genome shotgun (WGS) entry which is preliminary data.</text>
</comment>
<dbReference type="Proteomes" id="UP000320404">
    <property type="component" value="Unassembled WGS sequence"/>
</dbReference>
<organism evidence="1 2">
    <name type="scientific">OM182 bacterium</name>
    <dbReference type="NCBI Taxonomy" id="2510334"/>
    <lineage>
        <taxon>Bacteria</taxon>
        <taxon>Pseudomonadati</taxon>
        <taxon>Pseudomonadota</taxon>
        <taxon>Gammaproteobacteria</taxon>
        <taxon>OMG group</taxon>
        <taxon>OM182 clade</taxon>
    </lineage>
</organism>
<evidence type="ECO:0000313" key="2">
    <source>
        <dbReference type="Proteomes" id="UP000320404"/>
    </source>
</evidence>
<dbReference type="AlphaFoldDB" id="A0A520S0D0"/>
<reference evidence="1 2" key="1">
    <citation type="submission" date="2019-02" db="EMBL/GenBank/DDBJ databases">
        <title>Prokaryotic population dynamics and viral predation in marine succession experiment using metagenomics: the confinement effect.</title>
        <authorList>
            <person name="Haro-Moreno J.M."/>
            <person name="Rodriguez-Valera F."/>
            <person name="Lopez-Perez M."/>
        </authorList>
    </citation>
    <scope>NUCLEOTIDE SEQUENCE [LARGE SCALE GENOMIC DNA]</scope>
    <source>
        <strain evidence="1">MED-G158</strain>
    </source>
</reference>
<proteinExistence type="predicted"/>
<name>A0A520S0D0_9GAMM</name>
<dbReference type="EMBL" id="SHAH01000042">
    <property type="protein sequence ID" value="RZO75928.1"/>
    <property type="molecule type" value="Genomic_DNA"/>
</dbReference>
<gene>
    <name evidence="1" type="ORF">EVA69_03595</name>
</gene>
<sequence>MQAFNEAWEIVSDRFIREKCDEAIGDKKSESDAFDETSQIEDEDDAIKDYFEKDWNLLFPTIPI</sequence>
<accession>A0A520S0D0</accession>
<protein>
    <submittedName>
        <fullName evidence="1">Uncharacterized protein</fullName>
    </submittedName>
</protein>
<evidence type="ECO:0000313" key="1">
    <source>
        <dbReference type="EMBL" id="RZO75928.1"/>
    </source>
</evidence>